<evidence type="ECO:0000313" key="6">
    <source>
        <dbReference type="Proteomes" id="UP000617355"/>
    </source>
</evidence>
<dbReference type="InterPro" id="IPR008920">
    <property type="entry name" value="TF_FadR/GntR_C"/>
</dbReference>
<evidence type="ECO:0000256" key="1">
    <source>
        <dbReference type="ARBA" id="ARBA00023015"/>
    </source>
</evidence>
<dbReference type="SMART" id="SM00345">
    <property type="entry name" value="HTH_GNTR"/>
    <property type="match status" value="1"/>
</dbReference>
<name>A0ABQ1QF05_9RHOB</name>
<keyword evidence="6" id="KW-1185">Reference proteome</keyword>
<sequence>MPPATIPSKAETPRLSRPAQVAEAIKDWIVQEHFGAGDRLPSEPELIERFGMAKGTIREAMRILEAQGLVKSRTGPGGGTFVHEVSKERARALLGNYFYFQDLTIKDIYQLRRVLEPELAASLAGQLSKDVLGRLEAIIGEYSEPARTLDEEREQHVASLRFHALLAEQSGNALLGFLIDFMVNMLADLTVYRRLYSPPNLELWEKGKAFQLELIDALRIGDADTARLVMRDHMETAQKLMEGQEAEMQRRFISE</sequence>
<dbReference type="InterPro" id="IPR036390">
    <property type="entry name" value="WH_DNA-bd_sf"/>
</dbReference>
<evidence type="ECO:0000256" key="2">
    <source>
        <dbReference type="ARBA" id="ARBA00023125"/>
    </source>
</evidence>
<protein>
    <submittedName>
        <fullName evidence="5">GntR family transcriptional regulator</fullName>
    </submittedName>
</protein>
<dbReference type="InterPro" id="IPR036388">
    <property type="entry name" value="WH-like_DNA-bd_sf"/>
</dbReference>
<feature type="domain" description="HTH gntR-type" evidence="4">
    <location>
        <begin position="15"/>
        <end position="85"/>
    </location>
</feature>
<dbReference type="PROSITE" id="PS50949">
    <property type="entry name" value="HTH_GNTR"/>
    <property type="match status" value="1"/>
</dbReference>
<organism evidence="5 6">
    <name type="scientific">Sinisalibacter lacisalsi</name>
    <dbReference type="NCBI Taxonomy" id="1526570"/>
    <lineage>
        <taxon>Bacteria</taxon>
        <taxon>Pseudomonadati</taxon>
        <taxon>Pseudomonadota</taxon>
        <taxon>Alphaproteobacteria</taxon>
        <taxon>Rhodobacterales</taxon>
        <taxon>Roseobacteraceae</taxon>
        <taxon>Sinisalibacter</taxon>
    </lineage>
</organism>
<gene>
    <name evidence="5" type="ORF">GCM10011358_07320</name>
</gene>
<dbReference type="PANTHER" id="PTHR43537:SF5">
    <property type="entry name" value="UXU OPERON TRANSCRIPTIONAL REGULATOR"/>
    <property type="match status" value="1"/>
</dbReference>
<accession>A0ABQ1QF05</accession>
<dbReference type="Gene3D" id="1.20.120.530">
    <property type="entry name" value="GntR ligand-binding domain-like"/>
    <property type="match status" value="1"/>
</dbReference>
<dbReference type="InterPro" id="IPR011711">
    <property type="entry name" value="GntR_C"/>
</dbReference>
<dbReference type="SUPFAM" id="SSF46785">
    <property type="entry name" value="Winged helix' DNA-binding domain"/>
    <property type="match status" value="1"/>
</dbReference>
<dbReference type="SMART" id="SM00895">
    <property type="entry name" value="FCD"/>
    <property type="match status" value="1"/>
</dbReference>
<evidence type="ECO:0000313" key="5">
    <source>
        <dbReference type="EMBL" id="GGD25391.1"/>
    </source>
</evidence>
<dbReference type="Pfam" id="PF07729">
    <property type="entry name" value="FCD"/>
    <property type="match status" value="1"/>
</dbReference>
<dbReference type="EMBL" id="BMGI01000001">
    <property type="protein sequence ID" value="GGD25391.1"/>
    <property type="molecule type" value="Genomic_DNA"/>
</dbReference>
<dbReference type="CDD" id="cd07377">
    <property type="entry name" value="WHTH_GntR"/>
    <property type="match status" value="1"/>
</dbReference>
<keyword evidence="1" id="KW-0805">Transcription regulation</keyword>
<evidence type="ECO:0000256" key="3">
    <source>
        <dbReference type="ARBA" id="ARBA00023163"/>
    </source>
</evidence>
<dbReference type="Gene3D" id="1.10.10.10">
    <property type="entry name" value="Winged helix-like DNA-binding domain superfamily/Winged helix DNA-binding domain"/>
    <property type="match status" value="1"/>
</dbReference>
<reference evidence="6" key="1">
    <citation type="journal article" date="2019" name="Int. J. Syst. Evol. Microbiol.">
        <title>The Global Catalogue of Microorganisms (GCM) 10K type strain sequencing project: providing services to taxonomists for standard genome sequencing and annotation.</title>
        <authorList>
            <consortium name="The Broad Institute Genomics Platform"/>
            <consortium name="The Broad Institute Genome Sequencing Center for Infectious Disease"/>
            <person name="Wu L."/>
            <person name="Ma J."/>
        </authorList>
    </citation>
    <scope>NUCLEOTIDE SEQUENCE [LARGE SCALE GENOMIC DNA]</scope>
    <source>
        <strain evidence="6">CGMCC 1.12922</strain>
    </source>
</reference>
<comment type="caution">
    <text evidence="5">The sequence shown here is derived from an EMBL/GenBank/DDBJ whole genome shotgun (WGS) entry which is preliminary data.</text>
</comment>
<proteinExistence type="predicted"/>
<dbReference type="InterPro" id="IPR000524">
    <property type="entry name" value="Tscrpt_reg_HTH_GntR"/>
</dbReference>
<dbReference type="PRINTS" id="PR00035">
    <property type="entry name" value="HTHGNTR"/>
</dbReference>
<evidence type="ECO:0000259" key="4">
    <source>
        <dbReference type="PROSITE" id="PS50949"/>
    </source>
</evidence>
<keyword evidence="3" id="KW-0804">Transcription</keyword>
<dbReference type="PANTHER" id="PTHR43537">
    <property type="entry name" value="TRANSCRIPTIONAL REGULATOR, GNTR FAMILY"/>
    <property type="match status" value="1"/>
</dbReference>
<dbReference type="RefSeq" id="WP_188526239.1">
    <property type="nucleotide sequence ID" value="NZ_BMGI01000001.1"/>
</dbReference>
<dbReference type="Pfam" id="PF00392">
    <property type="entry name" value="GntR"/>
    <property type="match status" value="1"/>
</dbReference>
<keyword evidence="2" id="KW-0238">DNA-binding</keyword>
<dbReference type="Proteomes" id="UP000617355">
    <property type="component" value="Unassembled WGS sequence"/>
</dbReference>
<dbReference type="SUPFAM" id="SSF48008">
    <property type="entry name" value="GntR ligand-binding domain-like"/>
    <property type="match status" value="1"/>
</dbReference>